<protein>
    <submittedName>
        <fullName evidence="1">Uncharacterized protein</fullName>
    </submittedName>
</protein>
<dbReference type="Proteomes" id="UP001148737">
    <property type="component" value="Unassembled WGS sequence"/>
</dbReference>
<evidence type="ECO:0000313" key="2">
    <source>
        <dbReference type="Proteomes" id="UP001148737"/>
    </source>
</evidence>
<name>A0ACC1QCH0_9HYPO</name>
<accession>A0ACC1QCH0</accession>
<reference evidence="1" key="1">
    <citation type="submission" date="2022-07" db="EMBL/GenBank/DDBJ databases">
        <title>Genome Sequence of Lecanicillium saksenae.</title>
        <authorList>
            <person name="Buettner E."/>
        </authorList>
    </citation>
    <scope>NUCLEOTIDE SEQUENCE</scope>
    <source>
        <strain evidence="1">VT-O1</strain>
    </source>
</reference>
<keyword evidence="2" id="KW-1185">Reference proteome</keyword>
<comment type="caution">
    <text evidence="1">The sequence shown here is derived from an EMBL/GenBank/DDBJ whole genome shotgun (WGS) entry which is preliminary data.</text>
</comment>
<evidence type="ECO:0000313" key="1">
    <source>
        <dbReference type="EMBL" id="KAJ3472042.1"/>
    </source>
</evidence>
<sequence length="76" mass="8793">MAGYDAVMYAYLWSDVYAADMFRAAFSENPMDKEAGRRYRRIVLQPGGSRDLMELLKEFLGREPSIEAFYKDLGIE</sequence>
<organism evidence="1 2">
    <name type="scientific">Lecanicillium saksenae</name>
    <dbReference type="NCBI Taxonomy" id="468837"/>
    <lineage>
        <taxon>Eukaryota</taxon>
        <taxon>Fungi</taxon>
        <taxon>Dikarya</taxon>
        <taxon>Ascomycota</taxon>
        <taxon>Pezizomycotina</taxon>
        <taxon>Sordariomycetes</taxon>
        <taxon>Hypocreomycetidae</taxon>
        <taxon>Hypocreales</taxon>
        <taxon>Cordycipitaceae</taxon>
        <taxon>Lecanicillium</taxon>
    </lineage>
</organism>
<gene>
    <name evidence="1" type="ORF">NLG97_g11338</name>
</gene>
<proteinExistence type="predicted"/>
<dbReference type="EMBL" id="JANAKD010003568">
    <property type="protein sequence ID" value="KAJ3472042.1"/>
    <property type="molecule type" value="Genomic_DNA"/>
</dbReference>